<keyword evidence="8 15" id="KW-0479">Metal-binding</keyword>
<dbReference type="GO" id="GO:0009898">
    <property type="term" value="C:cytoplasmic side of plasma membrane"/>
    <property type="evidence" value="ECO:0007669"/>
    <property type="project" value="UniProtKB-UniRule"/>
</dbReference>
<comment type="subunit">
    <text evidence="15">Homotetramer formed by a dimer of dimers.</text>
</comment>
<dbReference type="GO" id="GO:0000049">
    <property type="term" value="F:tRNA binding"/>
    <property type="evidence" value="ECO:0007669"/>
    <property type="project" value="UniProtKB-KW"/>
</dbReference>
<feature type="binding site" evidence="15">
    <location>
        <position position="465"/>
    </location>
    <ligand>
        <name>Mg(2+)</name>
        <dbReference type="ChEBI" id="CHEBI:18420"/>
        <note>catalytic</note>
    </ligand>
</feature>
<dbReference type="EMBL" id="FNAT01000001">
    <property type="protein sequence ID" value="SDE09666.1"/>
    <property type="molecule type" value="Genomic_DNA"/>
</dbReference>
<keyword evidence="13 15" id="KW-0694">RNA-binding</keyword>
<dbReference type="SMART" id="SM00316">
    <property type="entry name" value="S1"/>
    <property type="match status" value="1"/>
</dbReference>
<keyword evidence="19" id="KW-1185">Reference proteome</keyword>
<evidence type="ECO:0000256" key="7">
    <source>
        <dbReference type="ARBA" id="ARBA00022722"/>
    </source>
</evidence>
<feature type="compositionally biased region" description="Low complexity" evidence="16">
    <location>
        <begin position="711"/>
        <end position="757"/>
    </location>
</feature>
<dbReference type="AlphaFoldDB" id="A0A1G7A713"/>
<evidence type="ECO:0000256" key="14">
    <source>
        <dbReference type="ARBA" id="ARBA00023136"/>
    </source>
</evidence>
<dbReference type="InterPro" id="IPR048583">
    <property type="entry name" value="RNase_E_G_thioredoxin-like"/>
</dbReference>
<feature type="region of interest" description="Disordered" evidence="16">
    <location>
        <begin position="104"/>
        <end position="203"/>
    </location>
</feature>
<gene>
    <name evidence="15" type="primary">rne</name>
    <name evidence="18" type="ORF">SAMN04488567_0805</name>
</gene>
<feature type="binding site" evidence="15">
    <location>
        <position position="523"/>
    </location>
    <ligand>
        <name>Zn(2+)</name>
        <dbReference type="ChEBI" id="CHEBI:29105"/>
        <note>ligand shared between dimeric partners</note>
    </ligand>
</feature>
<evidence type="ECO:0000256" key="2">
    <source>
        <dbReference type="ARBA" id="ARBA00022475"/>
    </source>
</evidence>
<evidence type="ECO:0000256" key="4">
    <source>
        <dbReference type="ARBA" id="ARBA00022519"/>
    </source>
</evidence>
<dbReference type="Gene3D" id="3.40.1260.20">
    <property type="entry name" value="Ribonuclease E, catalytic domain"/>
    <property type="match status" value="1"/>
</dbReference>
<evidence type="ECO:0000256" key="12">
    <source>
        <dbReference type="ARBA" id="ARBA00022842"/>
    </source>
</evidence>
<keyword evidence="7 15" id="KW-0540">Nuclease</keyword>
<evidence type="ECO:0000256" key="11">
    <source>
        <dbReference type="ARBA" id="ARBA00022801"/>
    </source>
</evidence>
<dbReference type="GO" id="GO:0006402">
    <property type="term" value="P:mRNA catabolic process"/>
    <property type="evidence" value="ECO:0007669"/>
    <property type="project" value="UniProtKB-UniRule"/>
</dbReference>
<dbReference type="EC" id="3.1.26.12" evidence="15"/>
<dbReference type="STRING" id="521013.SAMN04488567_0805"/>
<evidence type="ECO:0000256" key="3">
    <source>
        <dbReference type="ARBA" id="ARBA00022490"/>
    </source>
</evidence>
<keyword evidence="4 15" id="KW-0997">Cell inner membrane</keyword>
<feature type="compositionally biased region" description="Acidic residues" evidence="16">
    <location>
        <begin position="165"/>
        <end position="176"/>
    </location>
</feature>
<keyword evidence="5 15" id="KW-0698">rRNA processing</keyword>
<evidence type="ECO:0000259" key="17">
    <source>
        <dbReference type="SMART" id="SM00316"/>
    </source>
</evidence>
<comment type="similarity">
    <text evidence="1">Belongs to the RNase E/G family. RNase G subfamily.</text>
</comment>
<feature type="region of interest" description="Disordered" evidence="16">
    <location>
        <begin position="633"/>
        <end position="920"/>
    </location>
</feature>
<keyword evidence="15" id="KW-0820">tRNA-binding</keyword>
<dbReference type="GO" id="GO:0008270">
    <property type="term" value="F:zinc ion binding"/>
    <property type="evidence" value="ECO:0007669"/>
    <property type="project" value="UniProtKB-UniRule"/>
</dbReference>
<dbReference type="Proteomes" id="UP000198922">
    <property type="component" value="Unassembled WGS sequence"/>
</dbReference>
<dbReference type="SUPFAM" id="SSF50249">
    <property type="entry name" value="Nucleic acid-binding proteins"/>
    <property type="match status" value="1"/>
</dbReference>
<dbReference type="InterPro" id="IPR019307">
    <property type="entry name" value="RNA-bd_AU-1/RNase_E/G"/>
</dbReference>
<dbReference type="NCBIfam" id="TIGR00757">
    <property type="entry name" value="RNaseEG"/>
    <property type="match status" value="1"/>
</dbReference>
<organism evidence="18 19">
    <name type="scientific">Limimaricola pyoseonensis</name>
    <dbReference type="NCBI Taxonomy" id="521013"/>
    <lineage>
        <taxon>Bacteria</taxon>
        <taxon>Pseudomonadati</taxon>
        <taxon>Pseudomonadota</taxon>
        <taxon>Alphaproteobacteria</taxon>
        <taxon>Rhodobacterales</taxon>
        <taxon>Paracoccaceae</taxon>
        <taxon>Limimaricola</taxon>
    </lineage>
</organism>
<feature type="domain" description="S1 motif" evidence="17">
    <location>
        <begin position="41"/>
        <end position="238"/>
    </location>
</feature>
<dbReference type="GO" id="GO:0006364">
    <property type="term" value="P:rRNA processing"/>
    <property type="evidence" value="ECO:0007669"/>
    <property type="project" value="UniProtKB-UniRule"/>
</dbReference>
<keyword evidence="10 15" id="KW-0255">Endonuclease</keyword>
<keyword evidence="14 15" id="KW-0472">Membrane</keyword>
<reference evidence="19" key="1">
    <citation type="submission" date="2016-10" db="EMBL/GenBank/DDBJ databases">
        <authorList>
            <person name="Varghese N."/>
            <person name="Submissions S."/>
        </authorList>
    </citation>
    <scope>NUCLEOTIDE SEQUENCE [LARGE SCALE GENOMIC DNA]</scope>
    <source>
        <strain evidence="19">DSM 21424</strain>
    </source>
</reference>
<dbReference type="GO" id="GO:0000287">
    <property type="term" value="F:magnesium ion binding"/>
    <property type="evidence" value="ECO:0007669"/>
    <property type="project" value="UniProtKB-UniRule"/>
</dbReference>
<keyword evidence="2 15" id="KW-1003">Cell membrane</keyword>
<comment type="cofactor">
    <cofactor evidence="15">
        <name>Zn(2+)</name>
        <dbReference type="ChEBI" id="CHEBI:29105"/>
    </cofactor>
    <text evidence="15">Binds 2 Zn(2+) ions per homotetramer.</text>
</comment>
<evidence type="ECO:0000256" key="5">
    <source>
        <dbReference type="ARBA" id="ARBA00022552"/>
    </source>
</evidence>
<dbReference type="GO" id="GO:0008033">
    <property type="term" value="P:tRNA processing"/>
    <property type="evidence" value="ECO:0007669"/>
    <property type="project" value="UniProtKB-UniRule"/>
</dbReference>
<dbReference type="InterPro" id="IPR028878">
    <property type="entry name" value="RNase_E"/>
</dbReference>
<comment type="similarity">
    <text evidence="15">Belongs to the RNase E/G family. RNase E subfamily.</text>
</comment>
<feature type="binding site" evidence="15">
    <location>
        <position position="526"/>
    </location>
    <ligand>
        <name>Zn(2+)</name>
        <dbReference type="ChEBI" id="CHEBI:29105"/>
        <note>ligand shared between dimeric partners</note>
    </ligand>
</feature>
<feature type="compositionally biased region" description="Acidic residues" evidence="16">
    <location>
        <begin position="633"/>
        <end position="650"/>
    </location>
</feature>
<evidence type="ECO:0000256" key="6">
    <source>
        <dbReference type="ARBA" id="ARBA00022694"/>
    </source>
</evidence>
<keyword evidence="11 15" id="KW-0378">Hydrolase</keyword>
<dbReference type="InterPro" id="IPR004659">
    <property type="entry name" value="RNase_E/G"/>
</dbReference>
<dbReference type="PANTHER" id="PTHR30001:SF1">
    <property type="entry name" value="RIBONUCLEASE E_G-LIKE PROTEIN, CHLOROPLASTIC"/>
    <property type="match status" value="1"/>
</dbReference>
<keyword evidence="6 15" id="KW-0819">tRNA processing</keyword>
<evidence type="ECO:0000313" key="18">
    <source>
        <dbReference type="EMBL" id="SDE09666.1"/>
    </source>
</evidence>
<dbReference type="Gene3D" id="2.40.50.140">
    <property type="entry name" value="Nucleic acid-binding proteins"/>
    <property type="match status" value="1"/>
</dbReference>
<keyword evidence="15" id="KW-0862">Zinc</keyword>
<keyword evidence="12 15" id="KW-0460">Magnesium</keyword>
<evidence type="ECO:0000256" key="16">
    <source>
        <dbReference type="SAM" id="MobiDB-lite"/>
    </source>
</evidence>
<comment type="subcellular location">
    <subcellularLocation>
        <location evidence="15">Cytoplasm</location>
    </subcellularLocation>
    <subcellularLocation>
        <location evidence="15">Cell inner membrane</location>
        <topology evidence="15">Peripheral membrane protein</topology>
        <orientation evidence="15">Cytoplasmic side</orientation>
    </subcellularLocation>
</comment>
<comment type="catalytic activity">
    <reaction evidence="15">
        <text>Endonucleolytic cleavage of single-stranded RNA in A- and U-rich regions.</text>
        <dbReference type="EC" id="3.1.26.12"/>
    </reaction>
</comment>
<evidence type="ECO:0000256" key="1">
    <source>
        <dbReference type="ARBA" id="ARBA00005663"/>
    </source>
</evidence>
<dbReference type="GO" id="GO:0005737">
    <property type="term" value="C:cytoplasm"/>
    <property type="evidence" value="ECO:0007669"/>
    <property type="project" value="UniProtKB-SubCell"/>
</dbReference>
<feature type="compositionally biased region" description="Basic residues" evidence="16">
    <location>
        <begin position="678"/>
        <end position="689"/>
    </location>
</feature>
<feature type="compositionally biased region" description="Acidic residues" evidence="16">
    <location>
        <begin position="696"/>
        <end position="710"/>
    </location>
</feature>
<dbReference type="GO" id="GO:0008995">
    <property type="term" value="F:ribonuclease E activity"/>
    <property type="evidence" value="ECO:0007669"/>
    <property type="project" value="UniProtKB-EC"/>
</dbReference>
<evidence type="ECO:0000256" key="8">
    <source>
        <dbReference type="ARBA" id="ARBA00022723"/>
    </source>
</evidence>
<evidence type="ECO:0000256" key="10">
    <source>
        <dbReference type="ARBA" id="ARBA00022759"/>
    </source>
</evidence>
<feature type="compositionally biased region" description="Basic residues" evidence="16">
    <location>
        <begin position="825"/>
        <end position="834"/>
    </location>
</feature>
<evidence type="ECO:0000256" key="15">
    <source>
        <dbReference type="HAMAP-Rule" id="MF_00970"/>
    </source>
</evidence>
<evidence type="ECO:0000256" key="9">
    <source>
        <dbReference type="ARBA" id="ARBA00022730"/>
    </source>
</evidence>
<accession>A0A1G7A713</accession>
<dbReference type="CDD" id="cd04453">
    <property type="entry name" value="S1_RNase_E"/>
    <property type="match status" value="1"/>
</dbReference>
<feature type="region of interest" description="Required for zinc-mediated homotetramerization and catalytic activity" evidence="15">
    <location>
        <begin position="523"/>
        <end position="526"/>
    </location>
</feature>
<comment type="cofactor">
    <cofactor evidence="15">
        <name>Mg(2+)</name>
        <dbReference type="ChEBI" id="CHEBI:18420"/>
    </cofactor>
    <text evidence="15">Binds 1 Mg(2+) ion per subunit.</text>
</comment>
<comment type="function">
    <text evidence="15">Endoribonuclease that plays a central role in RNA processing and decay. Required for the maturation of 5S and 16S rRNAs and the majority of tRNAs. Also involved in the degradation of most mRNAs.</text>
</comment>
<dbReference type="InterPro" id="IPR012340">
    <property type="entry name" value="NA-bd_OB-fold"/>
</dbReference>
<feature type="compositionally biased region" description="Acidic residues" evidence="16">
    <location>
        <begin position="111"/>
        <end position="127"/>
    </location>
</feature>
<keyword evidence="9 15" id="KW-0699">rRNA-binding</keyword>
<dbReference type="InterPro" id="IPR003029">
    <property type="entry name" value="S1_domain"/>
</dbReference>
<protein>
    <recommendedName>
        <fullName evidence="15">Ribonuclease E</fullName>
        <shortName evidence="15">RNase E</shortName>
        <ecNumber evidence="15">3.1.26.12</ecNumber>
    </recommendedName>
</protein>
<proteinExistence type="inferred from homology"/>
<dbReference type="HAMAP" id="MF_00970">
    <property type="entry name" value="RNase_E"/>
    <property type="match status" value="1"/>
</dbReference>
<evidence type="ECO:0000313" key="19">
    <source>
        <dbReference type="Proteomes" id="UP000198922"/>
    </source>
</evidence>
<dbReference type="GO" id="GO:0019843">
    <property type="term" value="F:rRNA binding"/>
    <property type="evidence" value="ECO:0007669"/>
    <property type="project" value="UniProtKB-KW"/>
</dbReference>
<dbReference type="PANTHER" id="PTHR30001">
    <property type="entry name" value="RIBONUCLEASE"/>
    <property type="match status" value="1"/>
</dbReference>
<evidence type="ECO:0000256" key="13">
    <source>
        <dbReference type="ARBA" id="ARBA00022884"/>
    </source>
</evidence>
<name>A0A1G7A713_9RHOB</name>
<dbReference type="Pfam" id="PF10150">
    <property type="entry name" value="RNase_E_G"/>
    <property type="match status" value="1"/>
</dbReference>
<sequence length="920" mass="101623">MDSMAKKMLIDATHAEETRVVVCDGNKVEEFDFESQNRRQLAGNIYLAKVTRVEPSLQAAFVDYGGNRHGFLAFSEIHPDYYQIPVADREALLAEEKAYAESLKAEAEAAASDDTDTDASSEDDGEEGDRPRRRRRSRSRSRAAEAGSDAVATRDSDAIAGLETIETEDAGDEDEDRAGKDESIESVADEDDSEDVRPARKPRPKRYKIQEVIKVRQIMLVQVVKEERGNKGAALTTYLSLAGRYCVLMPNTARGGGISRKITNAADRKKLKEIAAEMDVPEGAGLIIRTAGSQRTKSEIKRDYEYLQRLWEQIRELTLKSIAPAKIYEEGDLIKRSIRDLYSKDIDEVIVEGVEGYRTARDFMKMIMPSHAKNVKPYTDPLPLFARYQVESYLSGMFNPTVQLPSGGYIVIGVTEALVAIDVNSGRATKEGSIEQTAVKTNLEAADEVARQLRLRDLAGLIVIDFIDMDERKNNAAVEKRFKEKLKTDRARIQVGRISGFGLLEMSRQRLRPGMLEATTQPCPHCHGTGLLRSDENVALSILRQLEEEGVRGRSKEVLVKLPFGIMNFLMNHKREHVAAIEQRYGMAVRVEGDPELVSPNFTVEKFKTATRAVPEAAPVVSTAALMEELDAEAEAEAELPQEVEEEEAEREAATETTASKGEEVSETRGEEDDDKPRRRRRRRRRRRGGNGEADASGDDDMQSEADESAAQDAEPAVETPAETAPQPVEEAAQPEPAPEEAAAPAEAAQDAEVAAEPAEEPAPKPKRTRTRRKKVEPEEAEAEAEAKTAKVETPAEAEEKPKRTRRKKADPAATEATETEEKPKPKRTRRKKAEPKPEEVAETAPTPAEAEVAAAGATDAAAPEGKPETREDAAEVMPEVAEQVAETVEKARQPEPAEAGADAEADKKPRRRGWWSVGR</sequence>
<feature type="compositionally biased region" description="Low complexity" evidence="16">
    <location>
        <begin position="843"/>
        <end position="865"/>
    </location>
</feature>
<keyword evidence="3 15" id="KW-0963">Cytoplasm</keyword>
<dbReference type="Pfam" id="PF20833">
    <property type="entry name" value="RNase_E_G_Thio"/>
    <property type="match status" value="1"/>
</dbReference>
<feature type="compositionally biased region" description="Basic residues" evidence="16">
    <location>
        <begin position="765"/>
        <end position="775"/>
    </location>
</feature>
<feature type="binding site" evidence="15">
    <location>
        <position position="422"/>
    </location>
    <ligand>
        <name>Mg(2+)</name>
        <dbReference type="ChEBI" id="CHEBI:18420"/>
        <note>catalytic</note>
    </ligand>
</feature>
<feature type="compositionally biased region" description="Basic residues" evidence="16">
    <location>
        <begin position="131"/>
        <end position="141"/>
    </location>
</feature>